<evidence type="ECO:0000256" key="3">
    <source>
        <dbReference type="ARBA" id="ARBA00022801"/>
    </source>
</evidence>
<feature type="domain" description="Xyloglucan endo-transglycosylase C-terminal" evidence="8">
    <location>
        <begin position="77"/>
        <end position="114"/>
    </location>
</feature>
<dbReference type="InterPro" id="IPR044791">
    <property type="entry name" value="Beta-glucanase/XTH"/>
</dbReference>
<dbReference type="InterPro" id="IPR013320">
    <property type="entry name" value="ConA-like_dom_sf"/>
</dbReference>
<name>A0A5K1GVC3_9MAGN</name>
<dbReference type="EMBL" id="LR721787">
    <property type="protein sequence ID" value="VVW76932.1"/>
    <property type="molecule type" value="Genomic_DNA"/>
</dbReference>
<evidence type="ECO:0000256" key="6">
    <source>
        <dbReference type="SAM" id="MobiDB-lite"/>
    </source>
</evidence>
<evidence type="ECO:0000256" key="2">
    <source>
        <dbReference type="ARBA" id="ARBA00022679"/>
    </source>
</evidence>
<dbReference type="InterPro" id="IPR000757">
    <property type="entry name" value="Beta-glucanase-like"/>
</dbReference>
<dbReference type="GO" id="GO:0004553">
    <property type="term" value="F:hydrolase activity, hydrolyzing O-glycosyl compounds"/>
    <property type="evidence" value="ECO:0007669"/>
    <property type="project" value="InterPro"/>
</dbReference>
<evidence type="ECO:0000259" key="7">
    <source>
        <dbReference type="Pfam" id="PF00722"/>
    </source>
</evidence>
<gene>
    <name evidence="9" type="ORF">NYM_LOCUS27308</name>
</gene>
<dbReference type="Gramene" id="NC9G0170210.1">
    <property type="protein sequence ID" value="NC9G0170210.1:cds"/>
    <property type="gene ID" value="NC9G0170210"/>
</dbReference>
<comment type="catalytic activity">
    <reaction evidence="5">
        <text>breaks a beta-(1-&gt;4) bond in the backbone of a xyloglucan and transfers the xyloglucanyl segment on to O-4 of the non-reducing terminal glucose residue of an acceptor, which can be a xyloglucan or an oligosaccharide of xyloglucan.</text>
        <dbReference type="EC" id="2.4.1.207"/>
    </reaction>
</comment>
<evidence type="ECO:0000256" key="5">
    <source>
        <dbReference type="ARBA" id="ARBA00034022"/>
    </source>
</evidence>
<dbReference type="Pfam" id="PF00722">
    <property type="entry name" value="Glyco_hydro_16"/>
    <property type="match status" value="1"/>
</dbReference>
<sequence length="118" mass="13175">MSGIGIPFPTSQQMRVYASIWNADQWATQGGRVKTDWSHAPFMAYYSNFSTKPCPATSTDPQCTIPSPPPAPGSNVPQLDAWTRNTMQGIQSQYMIYNYCADTQRFPQGLPQECSVKF</sequence>
<dbReference type="GO" id="GO:0048046">
    <property type="term" value="C:apoplast"/>
    <property type="evidence" value="ECO:0007669"/>
    <property type="project" value="InterPro"/>
</dbReference>
<accession>A0A5K1GVC3</accession>
<protein>
    <recommendedName>
        <fullName evidence="1">xyloglucan:xyloglucosyl transferase</fullName>
        <ecNumber evidence="1">2.4.1.207</ecNumber>
    </recommendedName>
</protein>
<dbReference type="EC" id="2.4.1.207" evidence="1"/>
<evidence type="ECO:0000259" key="8">
    <source>
        <dbReference type="Pfam" id="PF06955"/>
    </source>
</evidence>
<dbReference type="Gene3D" id="2.60.120.200">
    <property type="match status" value="1"/>
</dbReference>
<feature type="domain" description="GH16" evidence="7">
    <location>
        <begin position="7"/>
        <end position="38"/>
    </location>
</feature>
<evidence type="ECO:0000256" key="4">
    <source>
        <dbReference type="ARBA" id="ARBA00023295"/>
    </source>
</evidence>
<dbReference type="SUPFAM" id="SSF49899">
    <property type="entry name" value="Concanavalin A-like lectins/glucanases"/>
    <property type="match status" value="1"/>
</dbReference>
<feature type="region of interest" description="Disordered" evidence="6">
    <location>
        <begin position="54"/>
        <end position="78"/>
    </location>
</feature>
<dbReference type="AlphaFoldDB" id="A0A5K1GVC3"/>
<proteinExistence type="predicted"/>
<keyword evidence="3" id="KW-0378">Hydrolase</keyword>
<dbReference type="Pfam" id="PF06955">
    <property type="entry name" value="XET_C"/>
    <property type="match status" value="1"/>
</dbReference>
<evidence type="ECO:0000313" key="9">
    <source>
        <dbReference type="EMBL" id="VVW76932.1"/>
    </source>
</evidence>
<evidence type="ECO:0000256" key="1">
    <source>
        <dbReference type="ARBA" id="ARBA00012152"/>
    </source>
</evidence>
<organism evidence="9">
    <name type="scientific">Nymphaea colorata</name>
    <name type="common">pocket water lily</name>
    <dbReference type="NCBI Taxonomy" id="210225"/>
    <lineage>
        <taxon>Eukaryota</taxon>
        <taxon>Viridiplantae</taxon>
        <taxon>Streptophyta</taxon>
        <taxon>Embryophyta</taxon>
        <taxon>Tracheophyta</taxon>
        <taxon>Spermatophyta</taxon>
        <taxon>Magnoliopsida</taxon>
        <taxon>Nymphaeales</taxon>
        <taxon>Nymphaeaceae</taxon>
        <taxon>Nymphaea</taxon>
    </lineage>
</organism>
<feature type="compositionally biased region" description="Polar residues" evidence="6">
    <location>
        <begin position="54"/>
        <end position="65"/>
    </location>
</feature>
<dbReference type="InterPro" id="IPR010713">
    <property type="entry name" value="XET_C"/>
</dbReference>
<dbReference type="GO" id="GO:0044042">
    <property type="term" value="P:glucan metabolic process"/>
    <property type="evidence" value="ECO:0007669"/>
    <property type="project" value="InterPro"/>
</dbReference>
<keyword evidence="2" id="KW-0808">Transferase</keyword>
<dbReference type="GO" id="GO:0016762">
    <property type="term" value="F:xyloglucan:xyloglucosyl transferase activity"/>
    <property type="evidence" value="ECO:0007669"/>
    <property type="project" value="UniProtKB-EC"/>
</dbReference>
<reference evidence="9" key="1">
    <citation type="submission" date="2019-09" db="EMBL/GenBank/DDBJ databases">
        <authorList>
            <person name="Zhang L."/>
        </authorList>
    </citation>
    <scope>NUCLEOTIDE SEQUENCE</scope>
</reference>
<keyword evidence="4" id="KW-0326">Glycosidase</keyword>
<dbReference type="PANTHER" id="PTHR31062">
    <property type="entry name" value="XYLOGLUCAN ENDOTRANSGLUCOSYLASE/HYDROLASE PROTEIN 8-RELATED"/>
    <property type="match status" value="1"/>
</dbReference>